<dbReference type="Proteomes" id="UP000326759">
    <property type="component" value="Unassembled WGS sequence"/>
</dbReference>
<feature type="non-terminal residue" evidence="4">
    <location>
        <position position="1"/>
    </location>
</feature>
<gene>
    <name evidence="4" type="ORF">Anas_09687</name>
</gene>
<feature type="transmembrane region" description="Helical" evidence="2">
    <location>
        <begin position="120"/>
        <end position="140"/>
    </location>
</feature>
<comment type="caution">
    <text evidence="4">The sequence shown here is derived from an EMBL/GenBank/DDBJ whole genome shotgun (WGS) entry which is preliminary data.</text>
</comment>
<accession>A0A5N5T0Q7</accession>
<dbReference type="AlphaFoldDB" id="A0A5N5T0Q7"/>
<feature type="compositionally biased region" description="Polar residues" evidence="1">
    <location>
        <begin position="216"/>
        <end position="243"/>
    </location>
</feature>
<reference evidence="4 5" key="1">
    <citation type="journal article" date="2019" name="PLoS Biol.">
        <title>Sex chromosomes control vertical transmission of feminizing Wolbachia symbionts in an isopod.</title>
        <authorList>
            <person name="Becking T."/>
            <person name="Chebbi M.A."/>
            <person name="Giraud I."/>
            <person name="Moumen B."/>
            <person name="Laverre T."/>
            <person name="Caubet Y."/>
            <person name="Peccoud J."/>
            <person name="Gilbert C."/>
            <person name="Cordaux R."/>
        </authorList>
    </citation>
    <scope>NUCLEOTIDE SEQUENCE [LARGE SCALE GENOMIC DNA]</scope>
    <source>
        <strain evidence="4">ANa2</strain>
        <tissue evidence="4">Whole body excluding digestive tract and cuticle</tissue>
    </source>
</reference>
<keyword evidence="5" id="KW-1185">Reference proteome</keyword>
<organism evidence="4 5">
    <name type="scientific">Armadillidium nasatum</name>
    <dbReference type="NCBI Taxonomy" id="96803"/>
    <lineage>
        <taxon>Eukaryota</taxon>
        <taxon>Metazoa</taxon>
        <taxon>Ecdysozoa</taxon>
        <taxon>Arthropoda</taxon>
        <taxon>Crustacea</taxon>
        <taxon>Multicrustacea</taxon>
        <taxon>Malacostraca</taxon>
        <taxon>Eumalacostraca</taxon>
        <taxon>Peracarida</taxon>
        <taxon>Isopoda</taxon>
        <taxon>Oniscidea</taxon>
        <taxon>Crinocheta</taxon>
        <taxon>Armadillidiidae</taxon>
        <taxon>Armadillidium</taxon>
    </lineage>
</organism>
<evidence type="ECO:0000256" key="2">
    <source>
        <dbReference type="SAM" id="Phobius"/>
    </source>
</evidence>
<feature type="transmembrane region" description="Helical" evidence="2">
    <location>
        <begin position="31"/>
        <end position="53"/>
    </location>
</feature>
<evidence type="ECO:0000256" key="3">
    <source>
        <dbReference type="SAM" id="SignalP"/>
    </source>
</evidence>
<feature type="region of interest" description="Disordered" evidence="1">
    <location>
        <begin position="167"/>
        <end position="243"/>
    </location>
</feature>
<dbReference type="OrthoDB" id="10348314at2759"/>
<evidence type="ECO:0000313" key="4">
    <source>
        <dbReference type="EMBL" id="KAB7499549.1"/>
    </source>
</evidence>
<evidence type="ECO:0008006" key="6">
    <source>
        <dbReference type="Google" id="ProtNLM"/>
    </source>
</evidence>
<name>A0A5N5T0Q7_9CRUS</name>
<protein>
    <recommendedName>
        <fullName evidence="6">Transmembrane protein</fullName>
    </recommendedName>
</protein>
<proteinExistence type="predicted"/>
<dbReference type="EMBL" id="SEYY01017918">
    <property type="protein sequence ID" value="KAB7499549.1"/>
    <property type="molecule type" value="Genomic_DNA"/>
</dbReference>
<evidence type="ECO:0000313" key="5">
    <source>
        <dbReference type="Proteomes" id="UP000326759"/>
    </source>
</evidence>
<keyword evidence="3" id="KW-0732">Signal</keyword>
<feature type="compositionally biased region" description="Polar residues" evidence="1">
    <location>
        <begin position="197"/>
        <end position="206"/>
    </location>
</feature>
<keyword evidence="2" id="KW-1133">Transmembrane helix</keyword>
<feature type="compositionally biased region" description="Polar residues" evidence="1">
    <location>
        <begin position="167"/>
        <end position="189"/>
    </location>
</feature>
<feature type="signal peptide" evidence="3">
    <location>
        <begin position="1"/>
        <end position="21"/>
    </location>
</feature>
<sequence>IFLKVLQTFLSLILGVELTVGQSWISKTGFGLSLVMLCCNICVLIFLFLAPLFMQEKNLDIILLKFTYSFNFTFLSKECVCLLLWIVIWIFQYSAASLYVPNISSNSSSSETLINYNYELGFVLTSIMMWLQLISVLILIKASLRRIAYIYQNRFTPRLSFLSSESESPTGGFADSNQGLVDSSQSMHVQRNESSRTARLTSPARSSKSKFRASDLASSSENRNVSQSENSKVFKSLEMQTLQ</sequence>
<keyword evidence="2" id="KW-0472">Membrane</keyword>
<keyword evidence="2" id="KW-0812">Transmembrane</keyword>
<evidence type="ECO:0000256" key="1">
    <source>
        <dbReference type="SAM" id="MobiDB-lite"/>
    </source>
</evidence>
<feature type="chain" id="PRO_5024440074" description="Transmembrane protein" evidence="3">
    <location>
        <begin position="22"/>
        <end position="243"/>
    </location>
</feature>
<feature type="transmembrane region" description="Helical" evidence="2">
    <location>
        <begin position="74"/>
        <end position="100"/>
    </location>
</feature>